<dbReference type="Gene3D" id="3.40.50.10490">
    <property type="entry name" value="Glucose-6-phosphate isomerase like protein, domain 1"/>
    <property type="match status" value="1"/>
</dbReference>
<dbReference type="InterPro" id="IPR005486">
    <property type="entry name" value="Glucokinase_regulatory_CS"/>
</dbReference>
<keyword evidence="2 3" id="KW-0119">Carbohydrate metabolism</keyword>
<dbReference type="Pfam" id="PF22645">
    <property type="entry name" value="GKRP_SIS_N"/>
    <property type="match status" value="1"/>
</dbReference>
<dbReference type="GO" id="GO:0046348">
    <property type="term" value="P:amino sugar catabolic process"/>
    <property type="evidence" value="ECO:0007669"/>
    <property type="project" value="InterPro"/>
</dbReference>
<dbReference type="Gene3D" id="1.10.8.1080">
    <property type="match status" value="1"/>
</dbReference>
<comment type="pathway">
    <text evidence="3">Amino-sugar metabolism; N-acetylmuramate degradation.</text>
</comment>
<comment type="function">
    <text evidence="3">Specifically catalyzes the cleavage of the D-lactyl ether substituent of MurNAc 6-phosphate, producing GlcNAc 6-phosphate and D-lactate.</text>
</comment>
<keyword evidence="1 3" id="KW-0456">Lyase</keyword>
<protein>
    <recommendedName>
        <fullName evidence="3">N-acetylmuramic acid 6-phosphate etherase</fullName>
        <shortName evidence="3">MurNAc-6-P etherase</shortName>
        <ecNumber evidence="3">4.2.1.126</ecNumber>
    </recommendedName>
    <alternativeName>
        <fullName evidence="3">N-acetylmuramic acid 6-phosphate hydrolase</fullName>
    </alternativeName>
    <alternativeName>
        <fullName evidence="3">N-acetylmuramic acid 6-phosphate lyase</fullName>
    </alternativeName>
</protein>
<dbReference type="GO" id="GO:0016803">
    <property type="term" value="F:ether hydrolase activity"/>
    <property type="evidence" value="ECO:0007669"/>
    <property type="project" value="TreeGrafter"/>
</dbReference>
<dbReference type="PANTHER" id="PTHR10088">
    <property type="entry name" value="GLUCOKINASE REGULATORY PROTEIN"/>
    <property type="match status" value="1"/>
</dbReference>
<dbReference type="EC" id="4.2.1.126" evidence="3"/>
<evidence type="ECO:0000256" key="2">
    <source>
        <dbReference type="ARBA" id="ARBA00023277"/>
    </source>
</evidence>
<dbReference type="GO" id="GO:0009254">
    <property type="term" value="P:peptidoglycan turnover"/>
    <property type="evidence" value="ECO:0007669"/>
    <property type="project" value="TreeGrafter"/>
</dbReference>
<evidence type="ECO:0000313" key="5">
    <source>
        <dbReference type="EMBL" id="HDX32013.1"/>
    </source>
</evidence>
<dbReference type="PROSITE" id="PS01272">
    <property type="entry name" value="GCKR"/>
    <property type="match status" value="1"/>
</dbReference>
<dbReference type="GO" id="GO:0097173">
    <property type="term" value="P:N-acetylmuramic acid catabolic process"/>
    <property type="evidence" value="ECO:0007669"/>
    <property type="project" value="UniProtKB-UniPathway"/>
</dbReference>
<accession>A0A7C1FLL3</accession>
<dbReference type="NCBIfam" id="TIGR00274">
    <property type="entry name" value="N-acetylmuramic acid 6-phosphate etherase"/>
    <property type="match status" value="1"/>
</dbReference>
<name>A0A7C1FLL3_9CHLR</name>
<dbReference type="HAMAP" id="MF_00068">
    <property type="entry name" value="MurQ"/>
    <property type="match status" value="1"/>
</dbReference>
<dbReference type="GO" id="GO:0097367">
    <property type="term" value="F:carbohydrate derivative binding"/>
    <property type="evidence" value="ECO:0007669"/>
    <property type="project" value="InterPro"/>
</dbReference>
<dbReference type="EMBL" id="DSMG01000111">
    <property type="protein sequence ID" value="HDX32013.1"/>
    <property type="molecule type" value="Genomic_DNA"/>
</dbReference>
<comment type="subunit">
    <text evidence="3">Homodimer.</text>
</comment>
<evidence type="ECO:0000259" key="4">
    <source>
        <dbReference type="PROSITE" id="PS51464"/>
    </source>
</evidence>
<comment type="caution">
    <text evidence="5">The sequence shown here is derived from an EMBL/GenBank/DDBJ whole genome shotgun (WGS) entry which is preliminary data.</text>
</comment>
<dbReference type="CDD" id="cd05007">
    <property type="entry name" value="SIS_Etherase"/>
    <property type="match status" value="1"/>
</dbReference>
<dbReference type="NCBIfam" id="NF009222">
    <property type="entry name" value="PRK12570.1"/>
    <property type="match status" value="1"/>
</dbReference>
<dbReference type="GO" id="GO:0016835">
    <property type="term" value="F:carbon-oxygen lyase activity"/>
    <property type="evidence" value="ECO:0007669"/>
    <property type="project" value="UniProtKB-UniRule"/>
</dbReference>
<dbReference type="InterPro" id="IPR040190">
    <property type="entry name" value="MURQ/GCKR"/>
</dbReference>
<dbReference type="PANTHER" id="PTHR10088:SF4">
    <property type="entry name" value="GLUCOKINASE REGULATORY PROTEIN"/>
    <property type="match status" value="1"/>
</dbReference>
<comment type="miscellaneous">
    <text evidence="3">A lyase-type mechanism (elimination/hydration) is suggested for the cleavage of the lactyl ether bond of MurNAc 6-phosphate, with the formation of an alpha,beta-unsaturated aldehyde intermediate with (E)-stereochemistry, followed by the syn addition of water to give product.</text>
</comment>
<feature type="active site" description="Proton donor" evidence="3">
    <location>
        <position position="83"/>
    </location>
</feature>
<dbReference type="FunFam" id="3.40.50.10490:FF:000014">
    <property type="entry name" value="N-acetylmuramic acid 6-phosphate etherase"/>
    <property type="match status" value="1"/>
</dbReference>
<gene>
    <name evidence="3 5" type="primary">murQ</name>
    <name evidence="5" type="ORF">ENQ20_11065</name>
</gene>
<organism evidence="5">
    <name type="scientific">Caldilinea aerophila</name>
    <dbReference type="NCBI Taxonomy" id="133453"/>
    <lineage>
        <taxon>Bacteria</taxon>
        <taxon>Bacillati</taxon>
        <taxon>Chloroflexota</taxon>
        <taxon>Caldilineae</taxon>
        <taxon>Caldilineales</taxon>
        <taxon>Caldilineaceae</taxon>
        <taxon>Caldilinea</taxon>
    </lineage>
</organism>
<reference evidence="5" key="1">
    <citation type="journal article" date="2020" name="mSystems">
        <title>Genome- and Community-Level Interaction Insights into Carbon Utilization and Element Cycling Functions of Hydrothermarchaeota in Hydrothermal Sediment.</title>
        <authorList>
            <person name="Zhou Z."/>
            <person name="Liu Y."/>
            <person name="Xu W."/>
            <person name="Pan J."/>
            <person name="Luo Z.H."/>
            <person name="Li M."/>
        </authorList>
    </citation>
    <scope>NUCLEOTIDE SEQUENCE [LARGE SCALE GENOMIC DNA]</scope>
    <source>
        <strain evidence="5">SpSt-289</strain>
    </source>
</reference>
<comment type="catalytic activity">
    <reaction evidence="3">
        <text>N-acetyl-D-muramate 6-phosphate + H2O = N-acetyl-D-glucosamine 6-phosphate + (R)-lactate</text>
        <dbReference type="Rhea" id="RHEA:26410"/>
        <dbReference type="ChEBI" id="CHEBI:15377"/>
        <dbReference type="ChEBI" id="CHEBI:16004"/>
        <dbReference type="ChEBI" id="CHEBI:57513"/>
        <dbReference type="ChEBI" id="CHEBI:58722"/>
        <dbReference type="EC" id="4.2.1.126"/>
    </reaction>
</comment>
<dbReference type="InterPro" id="IPR046348">
    <property type="entry name" value="SIS_dom_sf"/>
</dbReference>
<dbReference type="InterPro" id="IPR001347">
    <property type="entry name" value="SIS_dom"/>
</dbReference>
<feature type="active site" evidence="3">
    <location>
        <position position="114"/>
    </location>
</feature>
<evidence type="ECO:0000256" key="3">
    <source>
        <dbReference type="HAMAP-Rule" id="MF_00068"/>
    </source>
</evidence>
<dbReference type="NCBIfam" id="NF003915">
    <property type="entry name" value="PRK05441.1"/>
    <property type="match status" value="1"/>
</dbReference>
<sequence length="304" mass="32133">MDLRGLITEQRNPHTFDIDERSTLEIVTLINQEDARVAPAVEAALHAIAALVDAAMNAIANGGRLIYVGAGTSGRLGVLDASECPPTFGIDPRQIVGVIAGGDAALRYPIEGIEDDAEQGVADMKALNVCSDDVVVGIAASGRTPYTLAAMRYARSVGARVGCIVNNPHTEMERVADYPVVILCGPEVITGSTRMKAGTAQKMALNMISTATMIRLGKVYQNLMVDVATSNAKLRARAVGILCEITGVDEQRALSALEAYGSVKAAAFALLTGAREEEVKAALEASGGHLKQALQLYRQRQSQQ</sequence>
<comment type="similarity">
    <text evidence="3">Belongs to the GCKR-like family. MurNAc-6-P etherase subfamily.</text>
</comment>
<dbReference type="SUPFAM" id="SSF53697">
    <property type="entry name" value="SIS domain"/>
    <property type="match status" value="1"/>
</dbReference>
<dbReference type="InterPro" id="IPR005488">
    <property type="entry name" value="Etherase_MurQ"/>
</dbReference>
<dbReference type="AlphaFoldDB" id="A0A7C1FLL3"/>
<proteinExistence type="inferred from homology"/>
<dbReference type="UniPathway" id="UPA00342"/>
<feature type="domain" description="SIS" evidence="4">
    <location>
        <begin position="55"/>
        <end position="218"/>
    </location>
</feature>
<evidence type="ECO:0000256" key="1">
    <source>
        <dbReference type="ARBA" id="ARBA00023239"/>
    </source>
</evidence>
<dbReference type="PROSITE" id="PS51464">
    <property type="entry name" value="SIS"/>
    <property type="match status" value="1"/>
</dbReference>